<sequence length="67" mass="7447">ETLHNGKRPVELHVNVFAHVVVIVHGEKYSLLVDITQKEERKVSDAIYEVWLTPPSGQSLQAAGKNA</sequence>
<evidence type="ECO:0000313" key="1">
    <source>
        <dbReference type="EMBL" id="CAB4036100.1"/>
    </source>
</evidence>
<evidence type="ECO:0000313" key="2">
    <source>
        <dbReference type="Proteomes" id="UP001152795"/>
    </source>
</evidence>
<keyword evidence="2" id="KW-1185">Reference proteome</keyword>
<dbReference type="EMBL" id="CACRXK020021699">
    <property type="protein sequence ID" value="CAB4036100.1"/>
    <property type="molecule type" value="Genomic_DNA"/>
</dbReference>
<organism evidence="1 2">
    <name type="scientific">Paramuricea clavata</name>
    <name type="common">Red gorgonian</name>
    <name type="synonym">Violescent sea-whip</name>
    <dbReference type="NCBI Taxonomy" id="317549"/>
    <lineage>
        <taxon>Eukaryota</taxon>
        <taxon>Metazoa</taxon>
        <taxon>Cnidaria</taxon>
        <taxon>Anthozoa</taxon>
        <taxon>Octocorallia</taxon>
        <taxon>Malacalcyonacea</taxon>
        <taxon>Plexauridae</taxon>
        <taxon>Paramuricea</taxon>
    </lineage>
</organism>
<comment type="caution">
    <text evidence="1">The sequence shown here is derived from an EMBL/GenBank/DDBJ whole genome shotgun (WGS) entry which is preliminary data.</text>
</comment>
<dbReference type="Proteomes" id="UP001152795">
    <property type="component" value="Unassembled WGS sequence"/>
</dbReference>
<protein>
    <submittedName>
        <fullName evidence="1">Uncharacterized protein</fullName>
    </submittedName>
</protein>
<name>A0A6S7K2X3_PARCT</name>
<dbReference type="AlphaFoldDB" id="A0A6S7K2X3"/>
<proteinExistence type="predicted"/>
<accession>A0A6S7K2X3</accession>
<feature type="non-terminal residue" evidence="1">
    <location>
        <position position="1"/>
    </location>
</feature>
<gene>
    <name evidence="1" type="ORF">PACLA_8A044360</name>
</gene>
<reference evidence="1" key="1">
    <citation type="submission" date="2020-04" db="EMBL/GenBank/DDBJ databases">
        <authorList>
            <person name="Alioto T."/>
            <person name="Alioto T."/>
            <person name="Gomez Garrido J."/>
        </authorList>
    </citation>
    <scope>NUCLEOTIDE SEQUENCE</scope>
    <source>
        <strain evidence="1">A484AB</strain>
    </source>
</reference>